<dbReference type="InParanoid" id="Q7UT72"/>
<accession>Q7UT72</accession>
<dbReference type="Pfam" id="PF07811">
    <property type="entry name" value="TadE"/>
    <property type="match status" value="1"/>
</dbReference>
<dbReference type="STRING" id="243090.RB4060"/>
<sequence length="190" mass="20887">MRTHSPAFQWPDRSWAKTSLAVNAFGLRNMNPVNHTSKRTRSGFTKAGSARSGGRLNQPRRGTATAEIAFCLPVLLTFTFATVDLCSIFFLKETVAIAAYEGARRGINRGGTDDAVRARVAEILDERGIQYEGNSVSFENSTFSSADTLEHVTIVVTVPAAGNLYAPAGLYNDLQISHRITMRKEFKNQE</sequence>
<dbReference type="eggNOG" id="COG4961">
    <property type="taxonomic scope" value="Bacteria"/>
</dbReference>
<dbReference type="InterPro" id="IPR012495">
    <property type="entry name" value="TadE-like_dom"/>
</dbReference>
<dbReference type="Proteomes" id="UP000001025">
    <property type="component" value="Chromosome"/>
</dbReference>
<dbReference type="EnsemblBacteria" id="CAD73565">
    <property type="protein sequence ID" value="CAD73565"/>
    <property type="gene ID" value="RB4060"/>
</dbReference>
<dbReference type="EMBL" id="BX294139">
    <property type="protein sequence ID" value="CAD73565.1"/>
    <property type="molecule type" value="Genomic_DNA"/>
</dbReference>
<feature type="domain" description="TadE-like" evidence="2">
    <location>
        <begin position="62"/>
        <end position="104"/>
    </location>
</feature>
<dbReference type="HOGENOM" id="CLU_122851_3_1_0"/>
<dbReference type="KEGG" id="rba:RB4060"/>
<proteinExistence type="predicted"/>
<feature type="region of interest" description="Disordered" evidence="1">
    <location>
        <begin position="36"/>
        <end position="59"/>
    </location>
</feature>
<keyword evidence="4" id="KW-1185">Reference proteome</keyword>
<evidence type="ECO:0000313" key="3">
    <source>
        <dbReference type="EMBL" id="CAD73565.1"/>
    </source>
</evidence>
<dbReference type="PATRIC" id="fig|243090.15.peg.1892"/>
<evidence type="ECO:0000313" key="4">
    <source>
        <dbReference type="Proteomes" id="UP000001025"/>
    </source>
</evidence>
<dbReference type="AlphaFoldDB" id="Q7UT72"/>
<evidence type="ECO:0000256" key="1">
    <source>
        <dbReference type="SAM" id="MobiDB-lite"/>
    </source>
</evidence>
<gene>
    <name evidence="3" type="ordered locus">RB4060</name>
</gene>
<name>Q7UT72_RHOBA</name>
<organism evidence="3 4">
    <name type="scientific">Rhodopirellula baltica (strain DSM 10527 / NCIMB 13988 / SH1)</name>
    <dbReference type="NCBI Taxonomy" id="243090"/>
    <lineage>
        <taxon>Bacteria</taxon>
        <taxon>Pseudomonadati</taxon>
        <taxon>Planctomycetota</taxon>
        <taxon>Planctomycetia</taxon>
        <taxon>Pirellulales</taxon>
        <taxon>Pirellulaceae</taxon>
        <taxon>Rhodopirellula</taxon>
    </lineage>
</organism>
<protein>
    <recommendedName>
        <fullName evidence="2">TadE-like domain-containing protein</fullName>
    </recommendedName>
</protein>
<dbReference type="OrthoDB" id="267534at2"/>
<evidence type="ECO:0000259" key="2">
    <source>
        <dbReference type="Pfam" id="PF07811"/>
    </source>
</evidence>
<reference evidence="3 4" key="1">
    <citation type="journal article" date="2003" name="Proc. Natl. Acad. Sci. U.S.A.">
        <title>Complete genome sequence of the marine planctomycete Pirellula sp. strain 1.</title>
        <authorList>
            <person name="Gloeckner F.O."/>
            <person name="Kube M."/>
            <person name="Bauer M."/>
            <person name="Teeling H."/>
            <person name="Lombardot T."/>
            <person name="Ludwig W."/>
            <person name="Gade D."/>
            <person name="Beck A."/>
            <person name="Borzym K."/>
            <person name="Heitmann K."/>
            <person name="Rabus R."/>
            <person name="Schlesner H."/>
            <person name="Amann R."/>
            <person name="Reinhardt R."/>
        </authorList>
    </citation>
    <scope>NUCLEOTIDE SEQUENCE [LARGE SCALE GENOMIC DNA]</scope>
    <source>
        <strain evidence="4">DSM 10527 / NCIMB 13988 / SH1</strain>
    </source>
</reference>